<proteinExistence type="predicted"/>
<keyword evidence="3" id="KW-1185">Reference proteome</keyword>
<evidence type="ECO:0000313" key="2">
    <source>
        <dbReference type="EMBL" id="GIU40734.1"/>
    </source>
</evidence>
<accession>A0ABQ4NZY4</accession>
<dbReference type="Proteomes" id="UP000887104">
    <property type="component" value="Unassembled WGS sequence"/>
</dbReference>
<reference evidence="2" key="1">
    <citation type="submission" date="2021-05" db="EMBL/GenBank/DDBJ databases">
        <title>Molecular characterization for Shewanella algae harboring chromosomal blaOXA-55-like strains isolated from clinical and environment sample.</title>
        <authorList>
            <person name="Ohama Y."/>
            <person name="Aoki K."/>
            <person name="Harada S."/>
            <person name="Moriya K."/>
            <person name="Ishii Y."/>
            <person name="Tateda K."/>
        </authorList>
    </citation>
    <scope>NUCLEOTIDE SEQUENCE</scope>
    <source>
        <strain evidence="2">JCM 11563</strain>
    </source>
</reference>
<evidence type="ECO:0000313" key="3">
    <source>
        <dbReference type="Proteomes" id="UP000887104"/>
    </source>
</evidence>
<dbReference type="Gene3D" id="1.20.120.330">
    <property type="entry name" value="Nucleotidyltransferases domain 2"/>
    <property type="match status" value="1"/>
</dbReference>
<name>A0ABQ4NZY4_9GAMM</name>
<comment type="caution">
    <text evidence="2">The sequence shown here is derived from an EMBL/GenBank/DDBJ whole genome shotgun (WGS) entry which is preliminary data.</text>
</comment>
<dbReference type="Pfam" id="PF01909">
    <property type="entry name" value="NTP_transf_2"/>
    <property type="match status" value="1"/>
</dbReference>
<protein>
    <submittedName>
        <fullName evidence="2">Oxalate:formate antiporter</fullName>
    </submittedName>
</protein>
<dbReference type="Gene3D" id="3.30.460.10">
    <property type="entry name" value="Beta Polymerase, domain 2"/>
    <property type="match status" value="1"/>
</dbReference>
<sequence length="282" mass="31383">MKHTTPATHLASLAPCVFPSTLPASHQQLLQQIITVFSKDPRIVGIGASGSYASDSMDKYSDLDLVIAIEPEDFEQVMAERLTMVDKIKGKVAAFTGEHVGEPRLVIALYAPDALHVDYKFVALPDAAQRVDDTKVVWQRDERLSQLLDGSSYQYPQPDPQWIESRFWTWMHYGATKIARGEYFEAVEFLSFIRSTVLSPLALQQQGLTPSGVRKVEQRLPEFATELALTISTAEKAPLVAAFRQAIALYIGLRDNSEVKLCTEAEQLCVAYFESELSSIIA</sequence>
<dbReference type="InterPro" id="IPR002934">
    <property type="entry name" value="Polymerase_NTP_transf_dom"/>
</dbReference>
<dbReference type="EMBL" id="BPEY01000003">
    <property type="protein sequence ID" value="GIU40734.1"/>
    <property type="molecule type" value="Genomic_DNA"/>
</dbReference>
<dbReference type="InterPro" id="IPR043519">
    <property type="entry name" value="NT_sf"/>
</dbReference>
<dbReference type="CDD" id="cd05403">
    <property type="entry name" value="NT_KNTase_like"/>
    <property type="match status" value="1"/>
</dbReference>
<dbReference type="SUPFAM" id="SSF81301">
    <property type="entry name" value="Nucleotidyltransferase"/>
    <property type="match status" value="1"/>
</dbReference>
<organism evidence="2 3">
    <name type="scientific">Shewanella sairae</name>
    <dbReference type="NCBI Taxonomy" id="190310"/>
    <lineage>
        <taxon>Bacteria</taxon>
        <taxon>Pseudomonadati</taxon>
        <taxon>Pseudomonadota</taxon>
        <taxon>Gammaproteobacteria</taxon>
        <taxon>Alteromonadales</taxon>
        <taxon>Shewanellaceae</taxon>
        <taxon>Shewanella</taxon>
    </lineage>
</organism>
<gene>
    <name evidence="2" type="ORF">TUM4438_02640</name>
</gene>
<feature type="domain" description="Polymerase nucleotidyl transferase" evidence="1">
    <location>
        <begin position="31"/>
        <end position="75"/>
    </location>
</feature>
<evidence type="ECO:0000259" key="1">
    <source>
        <dbReference type="Pfam" id="PF01909"/>
    </source>
</evidence>
<dbReference type="RefSeq" id="WP_220778611.1">
    <property type="nucleotide sequence ID" value="NZ_BPEY01000003.1"/>
</dbReference>